<dbReference type="Gene3D" id="3.30.70.60">
    <property type="match status" value="1"/>
</dbReference>
<dbReference type="GO" id="GO:1990904">
    <property type="term" value="C:ribonucleoprotein complex"/>
    <property type="evidence" value="ECO:0007669"/>
    <property type="project" value="UniProtKB-KW"/>
</dbReference>
<comment type="similarity">
    <text evidence="1">Belongs to the bacterial ribosomal protein bS6 family.</text>
</comment>
<accession>A0A851GJ30</accession>
<dbReference type="GO" id="GO:0019843">
    <property type="term" value="F:rRNA binding"/>
    <property type="evidence" value="ECO:0007669"/>
    <property type="project" value="InterPro"/>
</dbReference>
<comment type="function">
    <text evidence="4">Binds together with bS18 to 16S ribosomal RNA.</text>
</comment>
<evidence type="ECO:0000256" key="4">
    <source>
        <dbReference type="ARBA" id="ARBA00035104"/>
    </source>
</evidence>
<organism evidence="7 8">
    <name type="scientific">Oceaniferula marina</name>
    <dbReference type="NCBI Taxonomy" id="2748318"/>
    <lineage>
        <taxon>Bacteria</taxon>
        <taxon>Pseudomonadati</taxon>
        <taxon>Verrucomicrobiota</taxon>
        <taxon>Verrucomicrobiia</taxon>
        <taxon>Verrucomicrobiales</taxon>
        <taxon>Verrucomicrobiaceae</taxon>
        <taxon>Oceaniferula</taxon>
    </lineage>
</organism>
<dbReference type="AlphaFoldDB" id="A0A851GJ30"/>
<evidence type="ECO:0000313" key="8">
    <source>
        <dbReference type="Proteomes" id="UP000557872"/>
    </source>
</evidence>
<proteinExistence type="inferred from homology"/>
<dbReference type="InterPro" id="IPR000529">
    <property type="entry name" value="Ribosomal_bS6"/>
</dbReference>
<dbReference type="GO" id="GO:0006412">
    <property type="term" value="P:translation"/>
    <property type="evidence" value="ECO:0007669"/>
    <property type="project" value="InterPro"/>
</dbReference>
<keyword evidence="8" id="KW-1185">Reference proteome</keyword>
<gene>
    <name evidence="7" type="ORF">HW115_06210</name>
</gene>
<dbReference type="InterPro" id="IPR035980">
    <property type="entry name" value="Ribosomal_bS6_sf"/>
</dbReference>
<dbReference type="GO" id="GO:0005840">
    <property type="term" value="C:ribosome"/>
    <property type="evidence" value="ECO:0007669"/>
    <property type="project" value="UniProtKB-KW"/>
</dbReference>
<dbReference type="SUPFAM" id="SSF54995">
    <property type="entry name" value="Ribosomal protein S6"/>
    <property type="match status" value="1"/>
</dbReference>
<protein>
    <recommendedName>
        <fullName evidence="5">Small ribosomal subunit protein bS6</fullName>
    </recommendedName>
    <alternativeName>
        <fullName evidence="6">30S ribosomal protein S6</fullName>
    </alternativeName>
</protein>
<evidence type="ECO:0000256" key="3">
    <source>
        <dbReference type="ARBA" id="ARBA00023274"/>
    </source>
</evidence>
<dbReference type="InterPro" id="IPR014717">
    <property type="entry name" value="Transl_elong_EF1B/ribsomal_bS6"/>
</dbReference>
<dbReference type="CDD" id="cd00473">
    <property type="entry name" value="bS6"/>
    <property type="match status" value="1"/>
</dbReference>
<evidence type="ECO:0000313" key="7">
    <source>
        <dbReference type="EMBL" id="NWK55195.1"/>
    </source>
</evidence>
<evidence type="ECO:0000256" key="5">
    <source>
        <dbReference type="ARBA" id="ARBA00035294"/>
    </source>
</evidence>
<keyword evidence="3" id="KW-0687">Ribonucleoprotein</keyword>
<dbReference type="InterPro" id="IPR020814">
    <property type="entry name" value="Ribosomal_S6_plastid/chlpt"/>
</dbReference>
<sequence>MSRKYEGLIVLNAQGQEDSLNDLVTAVANEMEATGAKMDEIQQLGRKKFAYNARHLDGGHYINYIFEADPEAIEKIQAKLSLNTGVYLQHYQRLA</sequence>
<evidence type="ECO:0000256" key="2">
    <source>
        <dbReference type="ARBA" id="ARBA00022980"/>
    </source>
</evidence>
<evidence type="ECO:0000256" key="6">
    <source>
        <dbReference type="ARBA" id="ARBA00035520"/>
    </source>
</evidence>
<evidence type="ECO:0000256" key="1">
    <source>
        <dbReference type="ARBA" id="ARBA00009512"/>
    </source>
</evidence>
<reference evidence="7 8" key="1">
    <citation type="submission" date="2020-07" db="EMBL/GenBank/DDBJ databases">
        <title>Roseicoccus Jingziensis gen. nov., sp. nov., isolated from coastal seawater.</title>
        <authorList>
            <person name="Feng X."/>
        </authorList>
    </citation>
    <scope>NUCLEOTIDE SEQUENCE [LARGE SCALE GENOMIC DNA]</scope>
    <source>
        <strain evidence="7 8">N1E253</strain>
    </source>
</reference>
<comment type="caution">
    <text evidence="7">The sequence shown here is derived from an EMBL/GenBank/DDBJ whole genome shotgun (WGS) entry which is preliminary data.</text>
</comment>
<dbReference type="Pfam" id="PF01250">
    <property type="entry name" value="Ribosomal_S6"/>
    <property type="match status" value="1"/>
</dbReference>
<dbReference type="GO" id="GO:0003735">
    <property type="term" value="F:structural constituent of ribosome"/>
    <property type="evidence" value="ECO:0007669"/>
    <property type="project" value="InterPro"/>
</dbReference>
<dbReference type="RefSeq" id="WP_178931727.1">
    <property type="nucleotide sequence ID" value="NZ_JACBAZ010000002.1"/>
</dbReference>
<keyword evidence="2 7" id="KW-0689">Ribosomal protein</keyword>
<name>A0A851GJ30_9BACT</name>
<dbReference type="EMBL" id="JACBAZ010000002">
    <property type="protein sequence ID" value="NWK55195.1"/>
    <property type="molecule type" value="Genomic_DNA"/>
</dbReference>
<dbReference type="Proteomes" id="UP000557872">
    <property type="component" value="Unassembled WGS sequence"/>
</dbReference>